<evidence type="ECO:0000256" key="3">
    <source>
        <dbReference type="ARBA" id="ARBA00013085"/>
    </source>
</evidence>
<comment type="catalytic activity">
    <reaction evidence="7 8">
        <text>L-histidinol phosphate + H2O = L-histidinol + phosphate</text>
        <dbReference type="Rhea" id="RHEA:14465"/>
        <dbReference type="ChEBI" id="CHEBI:15377"/>
        <dbReference type="ChEBI" id="CHEBI:43474"/>
        <dbReference type="ChEBI" id="CHEBI:57699"/>
        <dbReference type="ChEBI" id="CHEBI:57980"/>
        <dbReference type="EC" id="3.1.3.15"/>
    </reaction>
</comment>
<comment type="similarity">
    <text evidence="2 8">Belongs to the PHP hydrolase family. HisK subfamily.</text>
</comment>
<evidence type="ECO:0000313" key="12">
    <source>
        <dbReference type="Proteomes" id="UP000017938"/>
    </source>
</evidence>
<keyword evidence="6 8" id="KW-0368">Histidine biosynthesis</keyword>
<dbReference type="STRING" id="1263015.BN580_00331"/>
<dbReference type="GO" id="GO:0005737">
    <property type="term" value="C:cytoplasm"/>
    <property type="evidence" value="ECO:0007669"/>
    <property type="project" value="TreeGrafter"/>
</dbReference>
<organism evidence="10 12">
    <name type="scientific">Candidatus Colimorpha enterica</name>
    <dbReference type="NCBI Taxonomy" id="3083063"/>
    <lineage>
        <taxon>Bacteria</taxon>
        <taxon>Pseudomonadati</taxon>
        <taxon>Bacteroidota</taxon>
        <taxon>Bacteroidia</taxon>
        <taxon>Bacteroidales</taxon>
        <taxon>Candidatus Colimorpha</taxon>
    </lineage>
</organism>
<dbReference type="Proteomes" id="UP000017938">
    <property type="component" value="Unassembled WGS sequence"/>
</dbReference>
<dbReference type="CDD" id="cd12110">
    <property type="entry name" value="PHP_HisPPase_Hisj_like"/>
    <property type="match status" value="1"/>
</dbReference>
<dbReference type="EC" id="3.1.3.15" evidence="3 8"/>
<dbReference type="Gene3D" id="3.20.20.140">
    <property type="entry name" value="Metal-dependent hydrolases"/>
    <property type="match status" value="1"/>
</dbReference>
<dbReference type="UniPathway" id="UPA00031">
    <property type="reaction ID" value="UER00013"/>
</dbReference>
<sequence length="257" mass="28864">MMTANYHTHTPRCHHAVGDEREYIENAIKAGIKLLGFSDHTPQLYENGYISPIRMTPEEAPGYVDRLRTLADEYRGDIEIHIGFEAEYFPGIFDRLRGLCRDLGAEYLILGQHCLSDESEGAVWSTSPAGEGELKKYVDVVTEGLSTGCFTYLAHPDVLRYTGGDEKFYHDEMTRLCRAAKELSVPLEINMLGLGDHRFYPSDRFFDIAAEVGNDVIIGCDAHDPAALLDEETYSRAVGMAKARGLNLLERAELRRI</sequence>
<dbReference type="EMBL" id="CBFW010000421">
    <property type="protein sequence ID" value="CDC77195.1"/>
    <property type="molecule type" value="Genomic_DNA"/>
</dbReference>
<evidence type="ECO:0000256" key="8">
    <source>
        <dbReference type="RuleBase" id="RU366003"/>
    </source>
</evidence>
<evidence type="ECO:0000256" key="2">
    <source>
        <dbReference type="ARBA" id="ARBA00009152"/>
    </source>
</evidence>
<dbReference type="Proteomes" id="UP001139365">
    <property type="component" value="Unassembled WGS sequence"/>
</dbReference>
<evidence type="ECO:0000256" key="6">
    <source>
        <dbReference type="ARBA" id="ARBA00023102"/>
    </source>
</evidence>
<dbReference type="AlphaFoldDB" id="R6TYE7"/>
<comment type="pathway">
    <text evidence="1 8">Amino-acid biosynthesis; L-histidine biosynthesis; L-histidine from 5-phospho-alpha-D-ribose 1-diphosphate: step 8/9.</text>
</comment>
<evidence type="ECO:0000259" key="9">
    <source>
        <dbReference type="Pfam" id="PF02811"/>
    </source>
</evidence>
<evidence type="ECO:0000313" key="11">
    <source>
        <dbReference type="EMBL" id="MCI5755688.1"/>
    </source>
</evidence>
<dbReference type="PANTHER" id="PTHR21039">
    <property type="entry name" value="HISTIDINOL PHOSPHATASE-RELATED"/>
    <property type="match status" value="1"/>
</dbReference>
<dbReference type="InterPro" id="IPR010140">
    <property type="entry name" value="Histidinol_P_phosphatase_HisJ"/>
</dbReference>
<keyword evidence="5 8" id="KW-0378">Hydrolase</keyword>
<comment type="caution">
    <text evidence="10">The sequence shown here is derived from an EMBL/GenBank/DDBJ whole genome shotgun (WGS) entry which is preliminary data.</text>
</comment>
<proteinExistence type="inferred from homology"/>
<evidence type="ECO:0000313" key="13">
    <source>
        <dbReference type="Proteomes" id="UP001139365"/>
    </source>
</evidence>
<dbReference type="PANTHER" id="PTHR21039:SF0">
    <property type="entry name" value="HISTIDINOL-PHOSPHATASE"/>
    <property type="match status" value="1"/>
</dbReference>
<evidence type="ECO:0000256" key="5">
    <source>
        <dbReference type="ARBA" id="ARBA00022801"/>
    </source>
</evidence>
<reference evidence="10" key="1">
    <citation type="submission" date="2012-11" db="EMBL/GenBank/DDBJ databases">
        <title>Dependencies among metagenomic species, viruses, plasmids and units of genetic variation.</title>
        <authorList>
            <person name="Nielsen H.B."/>
            <person name="Almeida M."/>
            <person name="Juncker A.S."/>
            <person name="Rasmussen S."/>
            <person name="Li J."/>
            <person name="Sunagawa S."/>
            <person name="Plichta D."/>
            <person name="Gautier L."/>
            <person name="Le Chatelier E."/>
            <person name="Peletier E."/>
            <person name="Bonde I."/>
            <person name="Nielsen T."/>
            <person name="Manichanh C."/>
            <person name="Arumugam M."/>
            <person name="Batto J."/>
            <person name="Santos M.B.Q.D."/>
            <person name="Blom N."/>
            <person name="Borruel N."/>
            <person name="Burgdorf K.S."/>
            <person name="Boumezbeur F."/>
            <person name="Casellas F."/>
            <person name="Dore J."/>
            <person name="Guarner F."/>
            <person name="Hansen T."/>
            <person name="Hildebrand F."/>
            <person name="Kaas R.S."/>
            <person name="Kennedy S."/>
            <person name="Kristiansen K."/>
            <person name="Kultima J.R."/>
            <person name="Leonard P."/>
            <person name="Levenez F."/>
            <person name="Lund O."/>
            <person name="Moumen B."/>
            <person name="Le Paslier D."/>
            <person name="Pons N."/>
            <person name="Pedersen O."/>
            <person name="Prifti E."/>
            <person name="Qin J."/>
            <person name="Raes J."/>
            <person name="Tap J."/>
            <person name="Tims S."/>
            <person name="Ussery D.W."/>
            <person name="Yamada T."/>
            <person name="MetaHit consortium"/>
            <person name="Renault P."/>
            <person name="Sicheritz-Ponten T."/>
            <person name="Bork P."/>
            <person name="Wang J."/>
            <person name="Brunak S."/>
            <person name="Ehrlich S.D."/>
        </authorList>
    </citation>
    <scope>NUCLEOTIDE SEQUENCE [LARGE SCALE GENOMIC DNA]</scope>
</reference>
<evidence type="ECO:0000313" key="10">
    <source>
        <dbReference type="EMBL" id="CDC77195.1"/>
    </source>
</evidence>
<dbReference type="GO" id="GO:0004401">
    <property type="term" value="F:histidinol-phosphatase activity"/>
    <property type="evidence" value="ECO:0007669"/>
    <property type="project" value="UniProtKB-UniRule"/>
</dbReference>
<protein>
    <recommendedName>
        <fullName evidence="3 8">Histidinol-phosphatase</fullName>
        <shortName evidence="8">HolPase</shortName>
        <ecNumber evidence="3 8">3.1.3.15</ecNumber>
    </recommendedName>
</protein>
<evidence type="ECO:0000256" key="7">
    <source>
        <dbReference type="ARBA" id="ARBA00049158"/>
    </source>
</evidence>
<name>R6TYE7_9BACT</name>
<dbReference type="SUPFAM" id="SSF89550">
    <property type="entry name" value="PHP domain-like"/>
    <property type="match status" value="1"/>
</dbReference>
<dbReference type="GO" id="GO:0000105">
    <property type="term" value="P:L-histidine biosynthetic process"/>
    <property type="evidence" value="ECO:0007669"/>
    <property type="project" value="UniProtKB-UniRule"/>
</dbReference>
<accession>R6TYE7</accession>
<dbReference type="EMBL" id="JALEMU010000082">
    <property type="protein sequence ID" value="MCI5755688.1"/>
    <property type="molecule type" value="Genomic_DNA"/>
</dbReference>
<keyword evidence="4 8" id="KW-0028">Amino-acid biosynthesis</keyword>
<reference evidence="11 13" key="2">
    <citation type="submission" date="2022-03" db="EMBL/GenBank/DDBJ databases">
        <title>Metagenome-assembled genomes from swine fecal metagenomes.</title>
        <authorList>
            <person name="Holman D.B."/>
            <person name="Kommadath A."/>
        </authorList>
    </citation>
    <scope>NUCLEOTIDE SEQUENCE [LARGE SCALE GENOMIC DNA]</scope>
    <source>
        <strain evidence="11">SUG147</strain>
    </source>
</reference>
<dbReference type="InterPro" id="IPR004013">
    <property type="entry name" value="PHP_dom"/>
</dbReference>
<gene>
    <name evidence="10" type="ORF">BN580_00331</name>
    <name evidence="11" type="ORF">MR241_05285</name>
</gene>
<evidence type="ECO:0000256" key="4">
    <source>
        <dbReference type="ARBA" id="ARBA00022605"/>
    </source>
</evidence>
<evidence type="ECO:0000256" key="1">
    <source>
        <dbReference type="ARBA" id="ARBA00004970"/>
    </source>
</evidence>
<dbReference type="InterPro" id="IPR016195">
    <property type="entry name" value="Pol/histidinol_Pase-like"/>
</dbReference>
<dbReference type="Pfam" id="PF02811">
    <property type="entry name" value="PHP"/>
    <property type="match status" value="1"/>
</dbReference>
<feature type="domain" description="PHP" evidence="9">
    <location>
        <begin position="6"/>
        <end position="190"/>
    </location>
</feature>